<dbReference type="AlphaFoldDB" id="A0A0C6FK16"/>
<protein>
    <submittedName>
        <fullName evidence="2">Uncharacterized protein</fullName>
    </submittedName>
</protein>
<dbReference type="PATRIC" id="fig|270351.10.peg.5779"/>
<geneLocation type="plasmid" evidence="3">
    <name>pMaq22A_1p DNA</name>
</geneLocation>
<keyword evidence="1" id="KW-1133">Transmembrane helix</keyword>
<sequence length="57" mass="6113">MIRPPDPGRGRALTALVFLAALVVACVWLAGVLRRESIREDCMASGRRDCEAATSSP</sequence>
<dbReference type="PROSITE" id="PS51257">
    <property type="entry name" value="PROKAR_LIPOPROTEIN"/>
    <property type="match status" value="1"/>
</dbReference>
<dbReference type="RefSeq" id="WP_167543971.1">
    <property type="nucleotide sequence ID" value="NZ_AP014705.1"/>
</dbReference>
<reference evidence="3" key="2">
    <citation type="submission" date="2015-01" db="EMBL/GenBank/DDBJ databases">
        <title>Complete genome sequence of Methylobacterium aquaticum strain 22A.</title>
        <authorList>
            <person name="Tani A."/>
            <person name="Ogura Y."/>
            <person name="Hayashi T."/>
        </authorList>
    </citation>
    <scope>NUCLEOTIDE SEQUENCE [LARGE SCALE GENOMIC DNA]</scope>
    <source>
        <strain evidence="3">MA-22A</strain>
        <plasmid evidence="3">Plasmid pMaq22A_1p DNA</plasmid>
    </source>
</reference>
<evidence type="ECO:0000313" key="3">
    <source>
        <dbReference type="Proteomes" id="UP000061432"/>
    </source>
</evidence>
<proteinExistence type="predicted"/>
<accession>A0A0C6FK16</accession>
<reference evidence="2 3" key="1">
    <citation type="journal article" date="2015" name="Genome Announc.">
        <title>Complete Genome Sequence of Methylobacterium aquaticum Strain 22A, Isolated from Racomitrium japonicum Moss.</title>
        <authorList>
            <person name="Tani A."/>
            <person name="Ogura Y."/>
            <person name="Hayashi T."/>
            <person name="Kimbara K."/>
        </authorList>
    </citation>
    <scope>NUCLEOTIDE SEQUENCE [LARGE SCALE GENOMIC DNA]</scope>
    <source>
        <strain evidence="2 3">MA-22A</strain>
        <plasmid evidence="3">Plasmid pMaq22A_1p DNA</plasmid>
    </source>
</reference>
<name>A0A0C6FK16_9HYPH</name>
<evidence type="ECO:0000256" key="1">
    <source>
        <dbReference type="SAM" id="Phobius"/>
    </source>
</evidence>
<keyword evidence="1" id="KW-0812">Transmembrane</keyword>
<feature type="transmembrane region" description="Helical" evidence="1">
    <location>
        <begin position="12"/>
        <end position="33"/>
    </location>
</feature>
<gene>
    <name evidence="2" type="ORF">Maq22A_1p32335</name>
</gene>
<organism evidence="2 3">
    <name type="scientific">Methylobacterium aquaticum</name>
    <dbReference type="NCBI Taxonomy" id="270351"/>
    <lineage>
        <taxon>Bacteria</taxon>
        <taxon>Pseudomonadati</taxon>
        <taxon>Pseudomonadota</taxon>
        <taxon>Alphaproteobacteria</taxon>
        <taxon>Hyphomicrobiales</taxon>
        <taxon>Methylobacteriaceae</taxon>
        <taxon>Methylobacterium</taxon>
    </lineage>
</organism>
<dbReference type="Proteomes" id="UP000061432">
    <property type="component" value="Plasmid pMaq22A_1p"/>
</dbReference>
<dbReference type="KEGG" id="maqu:Maq22A_1p32335"/>
<evidence type="ECO:0000313" key="2">
    <source>
        <dbReference type="EMBL" id="BAQ48783.1"/>
    </source>
</evidence>
<keyword evidence="2" id="KW-0614">Plasmid</keyword>
<dbReference type="EMBL" id="AP014705">
    <property type="protein sequence ID" value="BAQ48783.1"/>
    <property type="molecule type" value="Genomic_DNA"/>
</dbReference>
<keyword evidence="1" id="KW-0472">Membrane</keyword>